<dbReference type="Pfam" id="PF07924">
    <property type="entry name" value="NuiA"/>
    <property type="match status" value="1"/>
</dbReference>
<sequence length="133" mass="15325">MNTEEIKKELMQASEGLQMLSETDETFEFYYHEKPDKPFDEETVVEWDGKPGGTKVQVLTLEEFFRNMTNPHPDADQVQKQNAARFKQLQAKLKELLKDVKAYKVSDMTMPVYLIGQTENGDYAGLKTLVVET</sequence>
<dbReference type="InterPro" id="IPR012489">
    <property type="entry name" value="NucleaseA_inhib-like"/>
</dbReference>
<reference evidence="2" key="1">
    <citation type="journal article" date="2019" name="Int. J. Syst. Evol. Microbiol.">
        <title>The Global Catalogue of Microorganisms (GCM) 10K type strain sequencing project: providing services to taxonomists for standard genome sequencing and annotation.</title>
        <authorList>
            <consortium name="The Broad Institute Genomics Platform"/>
            <consortium name="The Broad Institute Genome Sequencing Center for Infectious Disease"/>
            <person name="Wu L."/>
            <person name="Ma J."/>
        </authorList>
    </citation>
    <scope>NUCLEOTIDE SEQUENCE [LARGE SCALE GENOMIC DNA]</scope>
    <source>
        <strain evidence="2">KCTC 42498</strain>
    </source>
</reference>
<dbReference type="InterPro" id="IPR036587">
    <property type="entry name" value="NucleaseA_inhib-like_sf"/>
</dbReference>
<dbReference type="Proteomes" id="UP001597544">
    <property type="component" value="Unassembled WGS sequence"/>
</dbReference>
<proteinExistence type="predicted"/>
<evidence type="ECO:0000313" key="1">
    <source>
        <dbReference type="EMBL" id="MFD2515591.1"/>
    </source>
</evidence>
<name>A0ABW5IPK1_9BACT</name>
<evidence type="ECO:0000313" key="2">
    <source>
        <dbReference type="Proteomes" id="UP001597544"/>
    </source>
</evidence>
<keyword evidence="2" id="KW-1185">Reference proteome</keyword>
<dbReference type="SUPFAM" id="SSF82602">
    <property type="entry name" value="Nuclease A inhibitor (NuiA)"/>
    <property type="match status" value="1"/>
</dbReference>
<dbReference type="RefSeq" id="WP_377510629.1">
    <property type="nucleotide sequence ID" value="NZ_JBHULU010000021.1"/>
</dbReference>
<dbReference type="EMBL" id="JBHULU010000021">
    <property type="protein sequence ID" value="MFD2515591.1"/>
    <property type="molecule type" value="Genomic_DNA"/>
</dbReference>
<protein>
    <submittedName>
        <fullName evidence="1">Nuclease A inhibitor family protein</fullName>
    </submittedName>
</protein>
<gene>
    <name evidence="1" type="ORF">ACFSRY_17085</name>
</gene>
<organism evidence="1 2">
    <name type="scientific">Pontibacter locisalis</name>
    <dbReference type="NCBI Taxonomy" id="1719035"/>
    <lineage>
        <taxon>Bacteria</taxon>
        <taxon>Pseudomonadati</taxon>
        <taxon>Bacteroidota</taxon>
        <taxon>Cytophagia</taxon>
        <taxon>Cytophagales</taxon>
        <taxon>Hymenobacteraceae</taxon>
        <taxon>Pontibacter</taxon>
    </lineage>
</organism>
<comment type="caution">
    <text evidence="1">The sequence shown here is derived from an EMBL/GenBank/DDBJ whole genome shotgun (WGS) entry which is preliminary data.</text>
</comment>
<accession>A0ABW5IPK1</accession>
<dbReference type="Gene3D" id="3.40.1460.10">
    <property type="entry name" value="Nuclease A inhibitor-like"/>
    <property type="match status" value="1"/>
</dbReference>